<dbReference type="GO" id="GO:0051315">
    <property type="term" value="P:attachment of mitotic spindle microtubules to kinetochore"/>
    <property type="evidence" value="ECO:0007669"/>
    <property type="project" value="TreeGrafter"/>
</dbReference>
<dbReference type="Gene3D" id="2.60.120.10">
    <property type="entry name" value="Jelly Rolls"/>
    <property type="match status" value="1"/>
</dbReference>
<organism evidence="8 9">
    <name type="scientific">Ramularia collo-cygni</name>
    <dbReference type="NCBI Taxonomy" id="112498"/>
    <lineage>
        <taxon>Eukaryota</taxon>
        <taxon>Fungi</taxon>
        <taxon>Dikarya</taxon>
        <taxon>Ascomycota</taxon>
        <taxon>Pezizomycotina</taxon>
        <taxon>Dothideomycetes</taxon>
        <taxon>Dothideomycetidae</taxon>
        <taxon>Mycosphaerellales</taxon>
        <taxon>Mycosphaerellaceae</taxon>
        <taxon>Ramularia</taxon>
    </lineage>
</organism>
<dbReference type="OrthoDB" id="1939643at2759"/>
<evidence type="ECO:0000256" key="2">
    <source>
        <dbReference type="ARBA" id="ARBA00010291"/>
    </source>
</evidence>
<evidence type="ECO:0000256" key="4">
    <source>
        <dbReference type="ARBA" id="ARBA00023242"/>
    </source>
</evidence>
<evidence type="ECO:0000256" key="1">
    <source>
        <dbReference type="ARBA" id="ARBA00004123"/>
    </source>
</evidence>
<dbReference type="GO" id="GO:0005634">
    <property type="term" value="C:nucleus"/>
    <property type="evidence" value="ECO:0007669"/>
    <property type="project" value="UniProtKB-SubCell"/>
</dbReference>
<dbReference type="SUPFAM" id="SSF51182">
    <property type="entry name" value="RmlC-like cupins"/>
    <property type="match status" value="1"/>
</dbReference>
<comment type="similarity">
    <text evidence="2">Belongs to the CENP-C/MIF2 family.</text>
</comment>
<dbReference type="PANTHER" id="PTHR16684">
    <property type="entry name" value="CENTROMERE PROTEIN C"/>
    <property type="match status" value="1"/>
</dbReference>
<feature type="compositionally biased region" description="Polar residues" evidence="5">
    <location>
        <begin position="114"/>
        <end position="135"/>
    </location>
</feature>
<dbReference type="GO" id="GO:0000776">
    <property type="term" value="C:kinetochore"/>
    <property type="evidence" value="ECO:0007669"/>
    <property type="project" value="InterPro"/>
</dbReference>
<dbReference type="InterPro" id="IPR025974">
    <property type="entry name" value="Mif2/CENP-C_cupin"/>
</dbReference>
<dbReference type="EMBL" id="FJUY01000018">
    <property type="protein sequence ID" value="CZT23869.1"/>
    <property type="molecule type" value="Genomic_DNA"/>
</dbReference>
<keyword evidence="9" id="KW-1185">Reference proteome</keyword>
<gene>
    <name evidence="8" type="ORF">RCC_09584</name>
</gene>
<feature type="compositionally biased region" description="Polar residues" evidence="5">
    <location>
        <begin position="51"/>
        <end position="68"/>
    </location>
</feature>
<keyword evidence="4" id="KW-0539">Nucleus</keyword>
<protein>
    <recommendedName>
        <fullName evidence="10">Mif2/CENP-C cupin domain-containing protein</fullName>
    </recommendedName>
</protein>
<reference evidence="8 9" key="1">
    <citation type="submission" date="2016-03" db="EMBL/GenBank/DDBJ databases">
        <authorList>
            <person name="Ploux O."/>
        </authorList>
    </citation>
    <scope>NUCLEOTIDE SEQUENCE [LARGE SCALE GENOMIC DNA]</scope>
    <source>
        <strain evidence="8 9">URUG2</strain>
    </source>
</reference>
<name>A0A2D3VKE5_9PEZI</name>
<evidence type="ECO:0000256" key="5">
    <source>
        <dbReference type="SAM" id="MobiDB-lite"/>
    </source>
</evidence>
<dbReference type="InterPro" id="IPR014710">
    <property type="entry name" value="RmlC-like_jellyroll"/>
</dbReference>
<dbReference type="RefSeq" id="XP_023630593.1">
    <property type="nucleotide sequence ID" value="XM_023774825.1"/>
</dbReference>
<evidence type="ECO:0008006" key="10">
    <source>
        <dbReference type="Google" id="ProtNLM"/>
    </source>
</evidence>
<dbReference type="AlphaFoldDB" id="A0A2D3VKE5"/>
<feature type="compositionally biased region" description="Basic residues" evidence="5">
    <location>
        <begin position="468"/>
        <end position="482"/>
    </location>
</feature>
<keyword evidence="3" id="KW-0238">DNA-binding</keyword>
<dbReference type="GeneID" id="35604652"/>
<feature type="domain" description="Mif2/CENP-C cupin" evidence="6">
    <location>
        <begin position="548"/>
        <end position="618"/>
    </location>
</feature>
<feature type="region of interest" description="Disordered" evidence="5">
    <location>
        <begin position="463"/>
        <end position="493"/>
    </location>
</feature>
<dbReference type="Proteomes" id="UP000225277">
    <property type="component" value="Unassembled WGS sequence"/>
</dbReference>
<dbReference type="GO" id="GO:0051382">
    <property type="term" value="P:kinetochore assembly"/>
    <property type="evidence" value="ECO:0007669"/>
    <property type="project" value="InterPro"/>
</dbReference>
<feature type="compositionally biased region" description="Basic residues" evidence="5">
    <location>
        <begin position="361"/>
        <end position="373"/>
    </location>
</feature>
<dbReference type="Pfam" id="PF15624">
    <property type="entry name" value="Mif2_N"/>
    <property type="match status" value="1"/>
</dbReference>
<feature type="compositionally biased region" description="Polar residues" evidence="5">
    <location>
        <begin position="1"/>
        <end position="10"/>
    </location>
</feature>
<accession>A0A2D3VKE5</accession>
<evidence type="ECO:0000256" key="3">
    <source>
        <dbReference type="ARBA" id="ARBA00023125"/>
    </source>
</evidence>
<sequence>MAPAAKSTTPGRRKKTDNQYFDVGKVGRKTGITLKDTGIRDEHGLEPVSGIFSSPTSPDQNGGRTLTSEGMDLEDDSAPDITQTLTGRRVHMPPPRQTTPRHTNIGSPKRMSSARPTSRSAVEDAASSQPLTNAPANRRLDFAGTNRNRKSVNVVDGSPFKPRKILRRSDGPVRRSIYEQVDEEEEVEDEAAVDPTIAGVEDDSIEHSIEDNDQIMMEDDVPEVEDDQSAISVTETQAPAKRKPGRPRKSDQSNASLVQHSPQVERTSSAGKKRTRTSMNDTDNSISQVPVIASGSRPKKSRTSNTGSIPVLRDSYAGDDDAYPIEVEDYPEDEQPEEMEVDAQLNSQLQEEPEPQPQPRGKGRPKGKGKKAIAPKERDANRSMQKKGSPVKINDSPSKRHRGGSAGPVSNVQLRAVTPFDDSNQTTSRAGRNLIQPLKFWQNESLIWKGGEIEGVIRADPVEQSRAASKKRRKSKKPKRSKLNAIEEESDTESILPDEWEEEMGVITGNIAAWNPLTNTADPGGSKQEDIAFAASSIVTRDVPGSQFKYAKIMTLPFFGAGVVELPPGGFKRAKNSRKMQMVFFVHEGKVLVEVGATGLEINEFALSKGGCWIVPRGKLLIPFPDSFLPPASTAYPIRTDVVWLPTWIARFRTSHGRLRSTFSTNPDPCQWLVNPARR</sequence>
<dbReference type="InterPro" id="IPR028929">
    <property type="entry name" value="Mif2_N"/>
</dbReference>
<evidence type="ECO:0000313" key="9">
    <source>
        <dbReference type="Proteomes" id="UP000225277"/>
    </source>
</evidence>
<dbReference type="InterPro" id="IPR011051">
    <property type="entry name" value="RmlC_Cupin_sf"/>
</dbReference>
<feature type="compositionally biased region" description="Basic and acidic residues" evidence="5">
    <location>
        <begin position="167"/>
        <end position="177"/>
    </location>
</feature>
<feature type="compositionally biased region" description="Acidic residues" evidence="5">
    <location>
        <begin position="211"/>
        <end position="228"/>
    </location>
</feature>
<dbReference type="STRING" id="112498.A0A2D3VKE5"/>
<feature type="compositionally biased region" description="Polar residues" evidence="5">
    <location>
        <begin position="277"/>
        <end position="288"/>
    </location>
</feature>
<feature type="domain" description="Mif2 N-terminal" evidence="7">
    <location>
        <begin position="20"/>
        <end position="142"/>
    </location>
</feature>
<proteinExistence type="inferred from homology"/>
<feature type="region of interest" description="Disordered" evidence="5">
    <location>
        <begin position="1"/>
        <end position="428"/>
    </location>
</feature>
<dbReference type="GO" id="GO:0051455">
    <property type="term" value="P:spindle attachment to meiosis I kinetochore"/>
    <property type="evidence" value="ECO:0007669"/>
    <property type="project" value="TreeGrafter"/>
</dbReference>
<feature type="compositionally biased region" description="Acidic residues" evidence="5">
    <location>
        <begin position="317"/>
        <end position="341"/>
    </location>
</feature>
<dbReference type="GO" id="GO:0019237">
    <property type="term" value="F:centromeric DNA binding"/>
    <property type="evidence" value="ECO:0007669"/>
    <property type="project" value="InterPro"/>
</dbReference>
<dbReference type="InterPro" id="IPR028386">
    <property type="entry name" value="CENP-C/Mif2/cnp3"/>
</dbReference>
<evidence type="ECO:0000259" key="7">
    <source>
        <dbReference type="Pfam" id="PF15624"/>
    </source>
</evidence>
<dbReference type="PANTHER" id="PTHR16684:SF11">
    <property type="entry name" value="CENTROMERE PROTEIN C"/>
    <property type="match status" value="1"/>
</dbReference>
<dbReference type="Pfam" id="PF11699">
    <property type="entry name" value="CENP-C_C"/>
    <property type="match status" value="1"/>
</dbReference>
<comment type="subcellular location">
    <subcellularLocation>
        <location evidence="1">Nucleus</location>
    </subcellularLocation>
</comment>
<evidence type="ECO:0000259" key="6">
    <source>
        <dbReference type="Pfam" id="PF11699"/>
    </source>
</evidence>
<evidence type="ECO:0000313" key="8">
    <source>
        <dbReference type="EMBL" id="CZT23869.1"/>
    </source>
</evidence>
<feature type="compositionally biased region" description="Polar residues" evidence="5">
    <location>
        <begin position="252"/>
        <end position="270"/>
    </location>
</feature>
<feature type="compositionally biased region" description="Acidic residues" evidence="5">
    <location>
        <begin position="180"/>
        <end position="192"/>
    </location>
</feature>